<accession>A0A1H7LBQ5</accession>
<evidence type="ECO:0000313" key="2">
    <source>
        <dbReference type="EMBL" id="SEK95777.1"/>
    </source>
</evidence>
<dbReference type="EMBL" id="FOAJ01000004">
    <property type="protein sequence ID" value="SEK95777.1"/>
    <property type="molecule type" value="Genomic_DNA"/>
</dbReference>
<keyword evidence="1" id="KW-0812">Transmembrane</keyword>
<protein>
    <submittedName>
        <fullName evidence="2">Uncharacterized protein</fullName>
    </submittedName>
</protein>
<keyword evidence="3" id="KW-1185">Reference proteome</keyword>
<name>A0A1H7LBQ5_9BURK</name>
<evidence type="ECO:0000256" key="1">
    <source>
        <dbReference type="SAM" id="Phobius"/>
    </source>
</evidence>
<sequence length="171" mass="19001">MNDDRKIDDQTLEILLERLRRAATAVEYEYAENDRRLTWFLVFQAFLFQAYATALQTLGSAADSASPTLKALFSHTHYFVWVICMVGIVTAGVTVVGTFAGMHAAAELKRTREQQIEAEASQFGIEKMGFGVDTCRHWLGLLPTLVFPSLLLICWLGLLVRALASKVADSA</sequence>
<dbReference type="STRING" id="416943.SAMN05445871_3915"/>
<dbReference type="AlphaFoldDB" id="A0A1H7LBQ5"/>
<evidence type="ECO:0000313" key="3">
    <source>
        <dbReference type="Proteomes" id="UP000199120"/>
    </source>
</evidence>
<dbReference type="OrthoDB" id="9840849at2"/>
<organism evidence="2 3">
    <name type="scientific">Paraburkholderia caballeronis</name>
    <dbReference type="NCBI Taxonomy" id="416943"/>
    <lineage>
        <taxon>Bacteria</taxon>
        <taxon>Pseudomonadati</taxon>
        <taxon>Pseudomonadota</taxon>
        <taxon>Betaproteobacteria</taxon>
        <taxon>Burkholderiales</taxon>
        <taxon>Burkholderiaceae</taxon>
        <taxon>Paraburkholderia</taxon>
    </lineage>
</organism>
<keyword evidence="1" id="KW-0472">Membrane</keyword>
<keyword evidence="1" id="KW-1133">Transmembrane helix</keyword>
<reference evidence="3" key="1">
    <citation type="submission" date="2016-10" db="EMBL/GenBank/DDBJ databases">
        <authorList>
            <person name="Varghese N."/>
            <person name="Submissions S."/>
        </authorList>
    </citation>
    <scope>NUCLEOTIDE SEQUENCE [LARGE SCALE GENOMIC DNA]</scope>
    <source>
        <strain evidence="3">LMG 26416</strain>
    </source>
</reference>
<proteinExistence type="predicted"/>
<dbReference type="RefSeq" id="WP_090547914.1">
    <property type="nucleotide sequence ID" value="NZ_FNSR01000002.1"/>
</dbReference>
<gene>
    <name evidence="2" type="ORF">SAMN05192542_104260</name>
</gene>
<dbReference type="Proteomes" id="UP000199120">
    <property type="component" value="Unassembled WGS sequence"/>
</dbReference>
<feature type="transmembrane region" description="Helical" evidence="1">
    <location>
        <begin position="78"/>
        <end position="102"/>
    </location>
</feature>
<feature type="transmembrane region" description="Helical" evidence="1">
    <location>
        <begin position="138"/>
        <end position="164"/>
    </location>
</feature>
<feature type="transmembrane region" description="Helical" evidence="1">
    <location>
        <begin position="37"/>
        <end position="58"/>
    </location>
</feature>